<protein>
    <submittedName>
        <fullName evidence="2">Uncharacterized protein</fullName>
    </submittedName>
</protein>
<feature type="transmembrane region" description="Helical" evidence="1">
    <location>
        <begin position="74"/>
        <end position="96"/>
    </location>
</feature>
<name>A0A890JFR9_9AGAM</name>
<keyword evidence="2" id="KW-0496">Mitochondrion</keyword>
<sequence length="153" mass="17724">MINKKLKILGTAISGIIVTIIGYYYGSIILFSILKNNHLEELIQNINNIFQLLLNNWNDFPSLFAKLSSAQQGALAHIFSSLAVYYSAMNIASAYYGDKLIEYFKLETKYPRLARWIQYRRTYQHYNVALNLILILFISGYVIYANVSIFKYL</sequence>
<keyword evidence="1" id="KW-0812">Transmembrane</keyword>
<keyword evidence="1" id="KW-0472">Membrane</keyword>
<feature type="transmembrane region" description="Helical" evidence="1">
    <location>
        <begin position="128"/>
        <end position="150"/>
    </location>
</feature>
<feature type="transmembrane region" description="Helical" evidence="1">
    <location>
        <begin position="12"/>
        <end position="34"/>
    </location>
</feature>
<dbReference type="AlphaFoldDB" id="A0A890JFR9"/>
<organism evidence="2">
    <name type="scientific">Clavulina sp</name>
    <dbReference type="NCBI Taxonomy" id="1745192"/>
    <lineage>
        <taxon>Eukaryota</taxon>
        <taxon>Fungi</taxon>
        <taxon>Dikarya</taxon>
        <taxon>Basidiomycota</taxon>
        <taxon>Agaricomycotina</taxon>
        <taxon>Agaricomycetes</taxon>
        <taxon>Cantharellales</taxon>
        <taxon>Hydnaceae</taxon>
        <taxon>Clavulina</taxon>
    </lineage>
</organism>
<dbReference type="EMBL" id="MT649302">
    <property type="protein sequence ID" value="QRH18074.1"/>
    <property type="molecule type" value="Genomic_DNA"/>
</dbReference>
<evidence type="ECO:0000256" key="1">
    <source>
        <dbReference type="SAM" id="Phobius"/>
    </source>
</evidence>
<geneLocation type="mitochondrion" evidence="2"/>
<reference evidence="2" key="1">
    <citation type="journal article" date="2020" name="Mitochondrial DNA Part B Resour">
        <title>Characterization and phylogenetic analysis of the complete mitochondrial genome of Clavulina sp. (Cantharellales: Clavulinaceae).</title>
        <authorList>
            <person name="Tan M."/>
            <person name="Zhao G."/>
        </authorList>
    </citation>
    <scope>NUCLEOTIDE SEQUENCE</scope>
</reference>
<accession>A0A890JFR9</accession>
<proteinExistence type="predicted"/>
<evidence type="ECO:0000313" key="2">
    <source>
        <dbReference type="EMBL" id="QRH18074.1"/>
    </source>
</evidence>
<keyword evidence="1" id="KW-1133">Transmembrane helix</keyword>
<gene>
    <name evidence="2" type="primary">orf153</name>
</gene>